<evidence type="ECO:0000313" key="7">
    <source>
        <dbReference type="EMBL" id="KFI68773.1"/>
    </source>
</evidence>
<feature type="transmembrane region" description="Helical" evidence="6">
    <location>
        <begin position="280"/>
        <end position="301"/>
    </location>
</feature>
<dbReference type="Gene3D" id="1.10.3080.10">
    <property type="entry name" value="Clc chloride channel"/>
    <property type="match status" value="1"/>
</dbReference>
<evidence type="ECO:0000256" key="4">
    <source>
        <dbReference type="ARBA" id="ARBA00023136"/>
    </source>
</evidence>
<reference evidence="7 8" key="1">
    <citation type="submission" date="2014-03" db="EMBL/GenBank/DDBJ databases">
        <title>Genomics of Bifidobacteria.</title>
        <authorList>
            <person name="Ventura M."/>
            <person name="Milani C."/>
            <person name="Lugli G.A."/>
        </authorList>
    </citation>
    <scope>NUCLEOTIDE SEQUENCE [LARGE SCALE GENOMIC DNA]</scope>
    <source>
        <strain evidence="7 8">LMG 11591</strain>
    </source>
</reference>
<evidence type="ECO:0000313" key="8">
    <source>
        <dbReference type="Proteomes" id="UP000029052"/>
    </source>
</evidence>
<name>A0A087BCM3_9BIFI</name>
<dbReference type="InterPro" id="IPR050368">
    <property type="entry name" value="ClC-type_chloride_channel"/>
</dbReference>
<dbReference type="GO" id="GO:0015108">
    <property type="term" value="F:chloride transmembrane transporter activity"/>
    <property type="evidence" value="ECO:0007669"/>
    <property type="project" value="InterPro"/>
</dbReference>
<feature type="transmembrane region" description="Helical" evidence="6">
    <location>
        <begin position="37"/>
        <end position="61"/>
    </location>
</feature>
<dbReference type="GO" id="GO:0016020">
    <property type="term" value="C:membrane"/>
    <property type="evidence" value="ECO:0007669"/>
    <property type="project" value="UniProtKB-SubCell"/>
</dbReference>
<protein>
    <submittedName>
        <fullName evidence="7">Voltage-gated Cl-channel protein</fullName>
    </submittedName>
</protein>
<feature type="transmembrane region" description="Helical" evidence="6">
    <location>
        <begin position="321"/>
        <end position="340"/>
    </location>
</feature>
<feature type="transmembrane region" description="Helical" evidence="6">
    <location>
        <begin position="352"/>
        <end position="382"/>
    </location>
</feature>
<dbReference type="eggNOG" id="COG0038">
    <property type="taxonomic scope" value="Bacteria"/>
</dbReference>
<evidence type="ECO:0000256" key="3">
    <source>
        <dbReference type="ARBA" id="ARBA00022989"/>
    </source>
</evidence>
<dbReference type="PANTHER" id="PTHR43427">
    <property type="entry name" value="CHLORIDE CHANNEL PROTEIN CLC-E"/>
    <property type="match status" value="1"/>
</dbReference>
<feature type="transmembrane region" description="Helical" evidence="6">
    <location>
        <begin position="183"/>
        <end position="201"/>
    </location>
</feature>
<dbReference type="SUPFAM" id="SSF81340">
    <property type="entry name" value="Clc chloride channel"/>
    <property type="match status" value="1"/>
</dbReference>
<dbReference type="InterPro" id="IPR001807">
    <property type="entry name" value="ClC"/>
</dbReference>
<evidence type="ECO:0000256" key="2">
    <source>
        <dbReference type="ARBA" id="ARBA00022692"/>
    </source>
</evidence>
<comment type="caution">
    <text evidence="7">The sequence shown here is derived from an EMBL/GenBank/DDBJ whole genome shotgun (WGS) entry which is preliminary data.</text>
</comment>
<gene>
    <name evidence="7" type="ORF">BMAGN_0645</name>
</gene>
<feature type="region of interest" description="Disordered" evidence="5">
    <location>
        <begin position="489"/>
        <end position="517"/>
    </location>
</feature>
<feature type="transmembrane region" description="Helical" evidence="6">
    <location>
        <begin position="112"/>
        <end position="132"/>
    </location>
</feature>
<keyword evidence="4 6" id="KW-0472">Membrane</keyword>
<comment type="subcellular location">
    <subcellularLocation>
        <location evidence="1">Membrane</location>
        <topology evidence="1">Multi-pass membrane protein</topology>
    </subcellularLocation>
</comment>
<dbReference type="RefSeq" id="WP_022859241.1">
    <property type="nucleotide sequence ID" value="NZ_JGZB01000003.1"/>
</dbReference>
<feature type="transmembrane region" description="Helical" evidence="6">
    <location>
        <begin position="402"/>
        <end position="430"/>
    </location>
</feature>
<feature type="compositionally biased region" description="Polar residues" evidence="5">
    <location>
        <begin position="495"/>
        <end position="506"/>
    </location>
</feature>
<evidence type="ECO:0000256" key="5">
    <source>
        <dbReference type="SAM" id="MobiDB-lite"/>
    </source>
</evidence>
<proteinExistence type="predicted"/>
<keyword evidence="3 6" id="KW-1133">Transmembrane helix</keyword>
<feature type="transmembrane region" description="Helical" evidence="6">
    <location>
        <begin position="208"/>
        <end position="232"/>
    </location>
</feature>
<evidence type="ECO:0000256" key="1">
    <source>
        <dbReference type="ARBA" id="ARBA00004141"/>
    </source>
</evidence>
<organism evidence="7 8">
    <name type="scientific">Bifidobacterium magnum</name>
    <dbReference type="NCBI Taxonomy" id="1692"/>
    <lineage>
        <taxon>Bacteria</taxon>
        <taxon>Bacillati</taxon>
        <taxon>Actinomycetota</taxon>
        <taxon>Actinomycetes</taxon>
        <taxon>Bifidobacteriales</taxon>
        <taxon>Bifidobacteriaceae</taxon>
        <taxon>Bifidobacterium</taxon>
    </lineage>
</organism>
<dbReference type="InterPro" id="IPR014743">
    <property type="entry name" value="Cl-channel_core"/>
</dbReference>
<keyword evidence="8" id="KW-1185">Reference proteome</keyword>
<dbReference type="Pfam" id="PF00654">
    <property type="entry name" value="Voltage_CLC"/>
    <property type="match status" value="1"/>
</dbReference>
<dbReference type="AlphaFoldDB" id="A0A087BCM3"/>
<feature type="transmembrane region" description="Helical" evidence="6">
    <location>
        <begin position="67"/>
        <end position="86"/>
    </location>
</feature>
<dbReference type="Proteomes" id="UP000029052">
    <property type="component" value="Unassembled WGS sequence"/>
</dbReference>
<feature type="transmembrane region" description="Helical" evidence="6">
    <location>
        <begin position="244"/>
        <end position="268"/>
    </location>
</feature>
<sequence>MVNKTTARPPQGGAAPESDDRAVFSVAFYLRQILRHVLFAVTCGIVCGLGSVLLCVCVGFARHTFLAHHWLLWALPLLGVGQLLLYKAWKLPQDTTTESVVRNIRLGNRTSGLLAPGILVATCMTILGGGAVGKEAGALQMGASLGATVSRPFHLRDILNRNGDADGRGIHSCVAATGMAAEFAALFFSPLGSGILVLELLGFSQLRFLVDMLIACFTAYGVARIFNIGDIIMKVPIPQIDWKIVGICIIVGVCAAFFGTVFVSLVRFIQDLTRRVYKNYMMWAVVGALIFAVVVATTGWWDFTGSGGAMLNTILVDGKNVSWAFAIKMLLVVLCLGFWLKGGEIMPSLCIGGLLGSACTVMTGTDPLFGAALGAMCFFAAVERVPAAAFFMGCEIFGWSMAPMLAISVFVAFMFSYPVGIYGAGLDLVARFRWRLLKQRVLLHDLDDTANTDRGPFDNIIQASRAIKRVLAGQRPDETVVEPDYVLHALPDGQKPQNKADSTPPDTTRKASKPPRS</sequence>
<dbReference type="EMBL" id="JGZB01000003">
    <property type="protein sequence ID" value="KFI68773.1"/>
    <property type="molecule type" value="Genomic_DNA"/>
</dbReference>
<evidence type="ECO:0000256" key="6">
    <source>
        <dbReference type="SAM" id="Phobius"/>
    </source>
</evidence>
<accession>A0A087BCM3</accession>
<keyword evidence="2 6" id="KW-0812">Transmembrane</keyword>
<dbReference type="STRING" id="1692.BMAGN_0645"/>